<dbReference type="InterPro" id="IPR018356">
    <property type="entry name" value="Tscrpt_reg_HTH_DeoR_CS"/>
</dbReference>
<dbReference type="SUPFAM" id="SSF55804">
    <property type="entry name" value="Phoshotransferase/anion transport protein"/>
    <property type="match status" value="1"/>
</dbReference>
<evidence type="ECO:0000259" key="7">
    <source>
        <dbReference type="PROSITE" id="PS51094"/>
    </source>
</evidence>
<feature type="domain" description="PRD" evidence="9">
    <location>
        <begin position="174"/>
        <end position="281"/>
    </location>
</feature>
<proteinExistence type="predicted"/>
<dbReference type="InterPro" id="IPR036095">
    <property type="entry name" value="PTS_EIIB-like_sf"/>
</dbReference>
<dbReference type="InterPro" id="IPR036634">
    <property type="entry name" value="PRD_sf"/>
</dbReference>
<evidence type="ECO:0000259" key="8">
    <source>
        <dbReference type="PROSITE" id="PS51099"/>
    </source>
</evidence>
<keyword evidence="1" id="KW-0808">Transferase</keyword>
<reference evidence="10" key="1">
    <citation type="submission" date="2019-11" db="EMBL/GenBank/DDBJ databases">
        <authorList>
            <person name="Feng L."/>
        </authorList>
    </citation>
    <scope>NUCLEOTIDE SEQUENCE</scope>
    <source>
        <strain evidence="10">AcaccaeLFYP115</strain>
    </source>
</reference>
<dbReference type="AlphaFoldDB" id="A0A6N2SKG8"/>
<dbReference type="InterPro" id="IPR013011">
    <property type="entry name" value="PTS_EIIB_2"/>
</dbReference>
<feature type="domain" description="PTS EIIA type-2" evidence="7">
    <location>
        <begin position="500"/>
        <end position="642"/>
    </location>
</feature>
<dbReference type="EMBL" id="CACRSQ010000003">
    <property type="protein sequence ID" value="VYS92601.1"/>
    <property type="molecule type" value="Genomic_DNA"/>
</dbReference>
<dbReference type="PROSITE" id="PS00894">
    <property type="entry name" value="HTH_DEOR_1"/>
    <property type="match status" value="1"/>
</dbReference>
<dbReference type="Pfam" id="PF08220">
    <property type="entry name" value="HTH_DeoR"/>
    <property type="match status" value="1"/>
</dbReference>
<keyword evidence="2" id="KW-0677">Repeat</keyword>
<dbReference type="Pfam" id="PF00874">
    <property type="entry name" value="PRD"/>
    <property type="match status" value="1"/>
</dbReference>
<dbReference type="GO" id="GO:0003677">
    <property type="term" value="F:DNA binding"/>
    <property type="evidence" value="ECO:0007669"/>
    <property type="project" value="UniProtKB-KW"/>
</dbReference>
<dbReference type="InterPro" id="IPR050661">
    <property type="entry name" value="BglG_antiterminators"/>
</dbReference>
<evidence type="ECO:0000313" key="10">
    <source>
        <dbReference type="EMBL" id="VYS92601.1"/>
    </source>
</evidence>
<dbReference type="Gene3D" id="1.10.10.10">
    <property type="entry name" value="Winged helix-like DNA-binding domain superfamily/Winged helix DNA-binding domain"/>
    <property type="match status" value="1"/>
</dbReference>
<evidence type="ECO:0000256" key="6">
    <source>
        <dbReference type="ARBA" id="ARBA00023163"/>
    </source>
</evidence>
<evidence type="ECO:0000259" key="9">
    <source>
        <dbReference type="PROSITE" id="PS51372"/>
    </source>
</evidence>
<dbReference type="InterPro" id="IPR002178">
    <property type="entry name" value="PTS_EIIA_type-2_dom"/>
</dbReference>
<sequence length="646" mass="74904">MVLGKLMKLFNDENRMAALLRNVEVQDSSDVERIAAKLSVSTKTVRNDVKELNCLMGGYAVISNKKGQYKLIVFDQKGYEEIRDKIYEQEEYFNSPQTRMAYIFWQLMDAKKPYLIDDLSEEMKVGRTTTVGDLNRIREQIKKYDLTVEGKANTGLSLCGEEIKIRLFLLENVYEQIYLNYPLGSRLRQLLYDMQTEYSLDALGFGQFFRAFVVMIDRLGNGHTIESLDHRYLELYDSKVYEIADEFADKVEEAVPFKIPKPERIFLCLPIAGMRTPVNTEGIENYIQISEEAADLIIEILDRIRDEIGVTVIVNELFDDFVYHVFFMINRLKYGFHIRNALVEEVKDEYSVAYTMAGIAKDVIETRTGVEVTKDELGFLAMYFGVFLLEQAPEQKQYRIAIVCGSGKIIGRLIASQLKNIFEVEPAIDYYFNGDFEAEKEDSYDLIITTTNLKTKGPTPIIDIDEVFDKNLLKSKVESVKNMAEMGIPIRRGIDSVFLNMLDEERFFVLRPELGYEENVDMMTEELYKQGLVDEGFEERIRIREQESTMIFEKNIAFPHTTNKLQKLTLAFGVFPEEEKAKGEDEVQLVFLLAIPEEMKNDSVLIQLYDNMLAIAHEPDVVKKLRQMKSYRELLLYFVEENNIFK</sequence>
<dbReference type="PANTHER" id="PTHR30185:SF18">
    <property type="entry name" value="TRANSCRIPTIONAL REGULATOR MTLR"/>
    <property type="match status" value="1"/>
</dbReference>
<dbReference type="SUPFAM" id="SSF63520">
    <property type="entry name" value="PTS-regulatory domain, PRD"/>
    <property type="match status" value="2"/>
</dbReference>
<dbReference type="InterPro" id="IPR007737">
    <property type="entry name" value="Mga_HTH"/>
</dbReference>
<dbReference type="InterPro" id="IPR011608">
    <property type="entry name" value="PRD"/>
</dbReference>
<keyword evidence="3" id="KW-0805">Transcription regulation</keyword>
<feature type="domain" description="PRD" evidence="9">
    <location>
        <begin position="288"/>
        <end position="394"/>
    </location>
</feature>
<feature type="domain" description="PTS EIIB type-2" evidence="8">
    <location>
        <begin position="398"/>
        <end position="485"/>
    </location>
</feature>
<dbReference type="SUPFAM" id="SSF52794">
    <property type="entry name" value="PTS system IIB component-like"/>
    <property type="match status" value="1"/>
</dbReference>
<dbReference type="GO" id="GO:0009401">
    <property type="term" value="P:phosphoenolpyruvate-dependent sugar phosphotransferase system"/>
    <property type="evidence" value="ECO:0007669"/>
    <property type="project" value="InterPro"/>
</dbReference>
<evidence type="ECO:0000256" key="3">
    <source>
        <dbReference type="ARBA" id="ARBA00023015"/>
    </source>
</evidence>
<dbReference type="PANTHER" id="PTHR30185">
    <property type="entry name" value="CRYPTIC BETA-GLUCOSIDE BGL OPERON ANTITERMINATOR"/>
    <property type="match status" value="1"/>
</dbReference>
<protein>
    <submittedName>
        <fullName evidence="10">Putative licABCH operon regulator</fullName>
    </submittedName>
</protein>
<evidence type="ECO:0000256" key="5">
    <source>
        <dbReference type="ARBA" id="ARBA00023159"/>
    </source>
</evidence>
<dbReference type="Gene3D" id="3.40.50.2300">
    <property type="match status" value="1"/>
</dbReference>
<dbReference type="GO" id="GO:0003700">
    <property type="term" value="F:DNA-binding transcription factor activity"/>
    <property type="evidence" value="ECO:0007669"/>
    <property type="project" value="InterPro"/>
</dbReference>
<dbReference type="Gene3D" id="1.10.1790.10">
    <property type="entry name" value="PRD domain"/>
    <property type="match status" value="1"/>
</dbReference>
<evidence type="ECO:0000256" key="1">
    <source>
        <dbReference type="ARBA" id="ARBA00022679"/>
    </source>
</evidence>
<gene>
    <name evidence="10" type="primary">licR_5</name>
    <name evidence="10" type="ORF">ACLFYP115_00959</name>
</gene>
<dbReference type="GO" id="GO:0008982">
    <property type="term" value="F:protein-N(PI)-phosphohistidine-sugar phosphotransferase activity"/>
    <property type="evidence" value="ECO:0007669"/>
    <property type="project" value="InterPro"/>
</dbReference>
<dbReference type="Gene3D" id="3.40.930.10">
    <property type="entry name" value="Mannitol-specific EII, Chain A"/>
    <property type="match status" value="1"/>
</dbReference>
<evidence type="ECO:0000256" key="2">
    <source>
        <dbReference type="ARBA" id="ARBA00022737"/>
    </source>
</evidence>
<dbReference type="InterPro" id="IPR016152">
    <property type="entry name" value="PTrfase/Anion_transptr"/>
</dbReference>
<keyword evidence="5" id="KW-0010">Activator</keyword>
<organism evidence="10">
    <name type="scientific">Anaerostipes caccae</name>
    <dbReference type="NCBI Taxonomy" id="105841"/>
    <lineage>
        <taxon>Bacteria</taxon>
        <taxon>Bacillati</taxon>
        <taxon>Bacillota</taxon>
        <taxon>Clostridia</taxon>
        <taxon>Lachnospirales</taxon>
        <taxon>Lachnospiraceae</taxon>
        <taxon>Anaerostipes</taxon>
    </lineage>
</organism>
<keyword evidence="4" id="KW-0238">DNA-binding</keyword>
<name>A0A6N2SKG8_9FIRM</name>
<dbReference type="PROSITE" id="PS51094">
    <property type="entry name" value="PTS_EIIA_TYPE_2"/>
    <property type="match status" value="1"/>
</dbReference>
<keyword evidence="6" id="KW-0804">Transcription</keyword>
<dbReference type="Pfam" id="PF05043">
    <property type="entry name" value="Mga"/>
    <property type="match status" value="1"/>
</dbReference>
<dbReference type="PROSITE" id="PS51099">
    <property type="entry name" value="PTS_EIIB_TYPE_2"/>
    <property type="match status" value="1"/>
</dbReference>
<evidence type="ECO:0000256" key="4">
    <source>
        <dbReference type="ARBA" id="ARBA00023125"/>
    </source>
</evidence>
<dbReference type="Pfam" id="PF00359">
    <property type="entry name" value="PTS_EIIA_2"/>
    <property type="match status" value="1"/>
</dbReference>
<accession>A0A6N2SKG8</accession>
<dbReference type="PROSITE" id="PS51372">
    <property type="entry name" value="PRD_2"/>
    <property type="match status" value="2"/>
</dbReference>
<dbReference type="InterPro" id="IPR036388">
    <property type="entry name" value="WH-like_DNA-bd_sf"/>
</dbReference>
<dbReference type="InterPro" id="IPR001034">
    <property type="entry name" value="DeoR_HTH"/>
</dbReference>